<dbReference type="EC" id="1.3.1.76" evidence="2"/>
<protein>
    <recommendedName>
        <fullName evidence="2">precorrin-2 dehydrogenase</fullName>
        <ecNumber evidence="2">1.3.1.76</ecNumber>
    </recommendedName>
</protein>
<dbReference type="InterPro" id="IPR028161">
    <property type="entry name" value="Met8-like"/>
</dbReference>
<evidence type="ECO:0000256" key="4">
    <source>
        <dbReference type="ARBA" id="ARBA00023027"/>
    </source>
</evidence>
<organism evidence="6">
    <name type="scientific">bioreactor metagenome</name>
    <dbReference type="NCBI Taxonomy" id="1076179"/>
    <lineage>
        <taxon>unclassified sequences</taxon>
        <taxon>metagenomes</taxon>
        <taxon>ecological metagenomes</taxon>
    </lineage>
</organism>
<evidence type="ECO:0000256" key="1">
    <source>
        <dbReference type="ARBA" id="ARBA00005010"/>
    </source>
</evidence>
<dbReference type="GO" id="GO:0004325">
    <property type="term" value="F:ferrochelatase activity"/>
    <property type="evidence" value="ECO:0007669"/>
    <property type="project" value="InterPro"/>
</dbReference>
<dbReference type="SUPFAM" id="SSF51735">
    <property type="entry name" value="NAD(P)-binding Rossmann-fold domains"/>
    <property type="match status" value="1"/>
</dbReference>
<dbReference type="AlphaFoldDB" id="A0A644YX90"/>
<evidence type="ECO:0000313" key="6">
    <source>
        <dbReference type="EMBL" id="MPM30614.1"/>
    </source>
</evidence>
<dbReference type="UniPathway" id="UPA00262">
    <property type="reaction ID" value="UER00222"/>
</dbReference>
<keyword evidence="5" id="KW-0627">Porphyrin biosynthesis</keyword>
<dbReference type="PANTHER" id="PTHR35330">
    <property type="entry name" value="SIROHEME BIOSYNTHESIS PROTEIN MET8"/>
    <property type="match status" value="1"/>
</dbReference>
<gene>
    <name evidence="6" type="primary">cysG_21</name>
    <name evidence="6" type="ORF">SDC9_77164</name>
</gene>
<dbReference type="InterPro" id="IPR036291">
    <property type="entry name" value="NAD(P)-bd_dom_sf"/>
</dbReference>
<dbReference type="EMBL" id="VSSQ01005837">
    <property type="protein sequence ID" value="MPM30614.1"/>
    <property type="molecule type" value="Genomic_DNA"/>
</dbReference>
<dbReference type="NCBIfam" id="NF004045">
    <property type="entry name" value="PRK05562.1"/>
    <property type="match status" value="1"/>
</dbReference>
<dbReference type="GO" id="GO:0019354">
    <property type="term" value="P:siroheme biosynthetic process"/>
    <property type="evidence" value="ECO:0007669"/>
    <property type="project" value="UniProtKB-UniPathway"/>
</dbReference>
<reference evidence="6" key="1">
    <citation type="submission" date="2019-08" db="EMBL/GenBank/DDBJ databases">
        <authorList>
            <person name="Kucharzyk K."/>
            <person name="Murdoch R.W."/>
            <person name="Higgins S."/>
            <person name="Loffler F."/>
        </authorList>
    </citation>
    <scope>NUCLEOTIDE SEQUENCE</scope>
</reference>
<sequence length="212" mass="24486">MKIENHNEDFTFLCLNSKKVKVLVVGGGTAALVKTKSLLKKGFVLECISPEFKKEFFDINSKNLKLINGEFQDGFIENYHVIVICTNNEILNQQIRELCDKKCKIYIDSTMPEESVATLCAMESTREVAIGVRLKGKSPKTSQLLVRKIKEYVTTYDDYLSFVTKLRSNIKHNPNRLEILEFVSSEDFLFFFERNYGKEIFNLFYGGDNIEF</sequence>
<name>A0A644YX90_9ZZZZ</name>
<evidence type="ECO:0000256" key="3">
    <source>
        <dbReference type="ARBA" id="ARBA00023002"/>
    </source>
</evidence>
<accession>A0A644YX90</accession>
<comment type="caution">
    <text evidence="6">The sequence shown here is derived from an EMBL/GenBank/DDBJ whole genome shotgun (WGS) entry which is preliminary data.</text>
</comment>
<dbReference type="PANTHER" id="PTHR35330:SF1">
    <property type="entry name" value="SIROHEME BIOSYNTHESIS PROTEIN MET8"/>
    <property type="match status" value="1"/>
</dbReference>
<dbReference type="Pfam" id="PF13241">
    <property type="entry name" value="NAD_binding_7"/>
    <property type="match status" value="1"/>
</dbReference>
<dbReference type="GO" id="GO:0043115">
    <property type="term" value="F:precorrin-2 dehydrogenase activity"/>
    <property type="evidence" value="ECO:0007669"/>
    <property type="project" value="UniProtKB-EC"/>
</dbReference>
<evidence type="ECO:0000256" key="2">
    <source>
        <dbReference type="ARBA" id="ARBA00012400"/>
    </source>
</evidence>
<proteinExistence type="predicted"/>
<comment type="pathway">
    <text evidence="1">Porphyrin-containing compound metabolism; siroheme biosynthesis; sirohydrochlorin from precorrin-2: step 1/1.</text>
</comment>
<keyword evidence="3" id="KW-0560">Oxidoreductase</keyword>
<dbReference type="Gene3D" id="3.40.50.720">
    <property type="entry name" value="NAD(P)-binding Rossmann-like Domain"/>
    <property type="match status" value="1"/>
</dbReference>
<keyword evidence="6" id="KW-0456">Lyase</keyword>
<keyword evidence="4" id="KW-0520">NAD</keyword>
<evidence type="ECO:0000256" key="5">
    <source>
        <dbReference type="ARBA" id="ARBA00023244"/>
    </source>
</evidence>